<comment type="caution">
    <text evidence="1">The sequence shown here is derived from an EMBL/GenBank/DDBJ whole genome shotgun (WGS) entry which is preliminary data.</text>
</comment>
<accession>A0ABW9R212</accession>
<keyword evidence="2" id="KW-1185">Reference proteome</keyword>
<proteinExistence type="predicted"/>
<sequence length="79" mass="9429">MNREKLLEAILEERLPVNLYHEHPFQEYEVILEENEGQFIVYATNERAGQQGIVSIFDNEVDAFKDVLIKARILKKRYY</sequence>
<protein>
    <submittedName>
        <fullName evidence="1">Uncharacterized protein</fullName>
    </submittedName>
</protein>
<reference evidence="1 2" key="1">
    <citation type="submission" date="2019-11" db="EMBL/GenBank/DDBJ databases">
        <title>Streptococcis sp. isolated from the respiratory tract of Marmot.</title>
        <authorList>
            <person name="Zhang G."/>
        </authorList>
    </citation>
    <scope>NUCLEOTIDE SEQUENCE [LARGE SCALE GENOMIC DNA]</scope>
    <source>
        <strain evidence="2">zg-86</strain>
    </source>
</reference>
<evidence type="ECO:0000313" key="1">
    <source>
        <dbReference type="EMBL" id="MTB63924.1"/>
    </source>
</evidence>
<evidence type="ECO:0000313" key="2">
    <source>
        <dbReference type="Proteomes" id="UP000435060"/>
    </source>
</evidence>
<dbReference type="Proteomes" id="UP000435060">
    <property type="component" value="Unassembled WGS sequence"/>
</dbReference>
<organism evidence="1 2">
    <name type="scientific">Streptococcus zhangguiae</name>
    <dbReference type="NCBI Taxonomy" id="2664091"/>
    <lineage>
        <taxon>Bacteria</taxon>
        <taxon>Bacillati</taxon>
        <taxon>Bacillota</taxon>
        <taxon>Bacilli</taxon>
        <taxon>Lactobacillales</taxon>
        <taxon>Streptococcaceae</taxon>
        <taxon>Streptococcus</taxon>
    </lineage>
</organism>
<gene>
    <name evidence="1" type="ORF">GGG87_02770</name>
</gene>
<dbReference type="RefSeq" id="WP_154607938.1">
    <property type="nucleotide sequence ID" value="NZ_CP072115.1"/>
</dbReference>
<dbReference type="EMBL" id="WLCG01000003">
    <property type="protein sequence ID" value="MTB63924.1"/>
    <property type="molecule type" value="Genomic_DNA"/>
</dbReference>
<name>A0ABW9R212_9STRE</name>